<keyword evidence="3" id="KW-1185">Reference proteome</keyword>
<name>A0A975IVS5_9CAUL</name>
<dbReference type="EMBL" id="CP073078">
    <property type="protein sequence ID" value="QUD88859.1"/>
    <property type="molecule type" value="Genomic_DNA"/>
</dbReference>
<dbReference type="Proteomes" id="UP000676409">
    <property type="component" value="Chromosome"/>
</dbReference>
<protein>
    <submittedName>
        <fullName evidence="2">Uncharacterized protein</fullName>
    </submittedName>
</protein>
<organism evidence="2 3">
    <name type="scientific">Phenylobacterium montanum</name>
    <dbReference type="NCBI Taxonomy" id="2823693"/>
    <lineage>
        <taxon>Bacteria</taxon>
        <taxon>Pseudomonadati</taxon>
        <taxon>Pseudomonadota</taxon>
        <taxon>Alphaproteobacteria</taxon>
        <taxon>Caulobacterales</taxon>
        <taxon>Caulobacteraceae</taxon>
        <taxon>Phenylobacterium</taxon>
    </lineage>
</organism>
<proteinExistence type="predicted"/>
<evidence type="ECO:0000256" key="1">
    <source>
        <dbReference type="SAM" id="SignalP"/>
    </source>
</evidence>
<reference evidence="2" key="1">
    <citation type="submission" date="2021-04" db="EMBL/GenBank/DDBJ databases">
        <title>The complete genome sequence of Caulobacter sp. S6.</title>
        <authorList>
            <person name="Tang Y."/>
            <person name="Ouyang W."/>
            <person name="Liu Q."/>
            <person name="Huang B."/>
            <person name="Guo Z."/>
            <person name="Lei P."/>
        </authorList>
    </citation>
    <scope>NUCLEOTIDE SEQUENCE</scope>
    <source>
        <strain evidence="2">S6</strain>
    </source>
</reference>
<accession>A0A975IVS5</accession>
<keyword evidence="1" id="KW-0732">Signal</keyword>
<dbReference type="KEGG" id="caul:KCG34_02930"/>
<sequence>MRKTTILALAGAAFSLAFAGVAAAQNTPAPAAPAATAPAAPAAGALTIDSPIEDLLNNAGAKAVLAKDMPKLLAYDQLDMIKSMSLRQISQYPQAELDDTKLNAIQTDLNAAASAK</sequence>
<dbReference type="RefSeq" id="WP_211938909.1">
    <property type="nucleotide sequence ID" value="NZ_CP073078.1"/>
</dbReference>
<evidence type="ECO:0000313" key="3">
    <source>
        <dbReference type="Proteomes" id="UP000676409"/>
    </source>
</evidence>
<feature type="chain" id="PRO_5037448130" evidence="1">
    <location>
        <begin position="25"/>
        <end position="116"/>
    </location>
</feature>
<gene>
    <name evidence="2" type="ORF">KCG34_02930</name>
</gene>
<dbReference type="AlphaFoldDB" id="A0A975IVS5"/>
<feature type="signal peptide" evidence="1">
    <location>
        <begin position="1"/>
        <end position="24"/>
    </location>
</feature>
<evidence type="ECO:0000313" key="2">
    <source>
        <dbReference type="EMBL" id="QUD88859.1"/>
    </source>
</evidence>